<dbReference type="EMBL" id="LAZR01069649">
    <property type="protein sequence ID" value="KKK47294.1"/>
    <property type="molecule type" value="Genomic_DNA"/>
</dbReference>
<reference evidence="1" key="1">
    <citation type="journal article" date="2015" name="Nature">
        <title>Complex archaea that bridge the gap between prokaryotes and eukaryotes.</title>
        <authorList>
            <person name="Spang A."/>
            <person name="Saw J.H."/>
            <person name="Jorgensen S.L."/>
            <person name="Zaremba-Niedzwiedzka K."/>
            <person name="Martijn J."/>
            <person name="Lind A.E."/>
            <person name="van Eijk R."/>
            <person name="Schleper C."/>
            <person name="Guy L."/>
            <person name="Ettema T.J."/>
        </authorList>
    </citation>
    <scope>NUCLEOTIDE SEQUENCE</scope>
</reference>
<protein>
    <submittedName>
        <fullName evidence="1">Uncharacterized protein</fullName>
    </submittedName>
</protein>
<evidence type="ECO:0000313" key="1">
    <source>
        <dbReference type="EMBL" id="KKK47294.1"/>
    </source>
</evidence>
<comment type="caution">
    <text evidence="1">The sequence shown here is derived from an EMBL/GenBank/DDBJ whole genome shotgun (WGS) entry which is preliminary data.</text>
</comment>
<sequence>MNCSIYELYQEAYARNNLTIMISDDARHIVEAYDKHHERFDESLGDNRLLKGWYVNLWQDGQIIGLAIVDELRVSTNEGVDA</sequence>
<gene>
    <name evidence="1" type="ORF">LCGC14_3156660</name>
</gene>
<organism evidence="1">
    <name type="scientific">marine sediment metagenome</name>
    <dbReference type="NCBI Taxonomy" id="412755"/>
    <lineage>
        <taxon>unclassified sequences</taxon>
        <taxon>metagenomes</taxon>
        <taxon>ecological metagenomes</taxon>
    </lineage>
</organism>
<accession>A0A0F8XZ78</accession>
<proteinExistence type="predicted"/>
<dbReference type="AlphaFoldDB" id="A0A0F8XZ78"/>
<name>A0A0F8XZ78_9ZZZZ</name>